<dbReference type="AlphaFoldDB" id="B1I0A3"/>
<dbReference type="EMBL" id="CP000818">
    <property type="protein sequence ID" value="ACA42262.1"/>
    <property type="molecule type" value="Genomic_DNA"/>
</dbReference>
<keyword evidence="1" id="KW-0614">Plasmid</keyword>
<accession>B1I0A3</accession>
<protein>
    <submittedName>
        <fullName evidence="1">Uncharacterized protein</fullName>
    </submittedName>
</protein>
<dbReference type="Proteomes" id="UP000002164">
    <property type="component" value="Plasmid pBsph"/>
</dbReference>
<dbReference type="KEGG" id="lsp:Bsph_p032"/>
<dbReference type="EnsemblBacteria" id="ACA42262">
    <property type="protein sequence ID" value="ACA42262"/>
    <property type="gene ID" value="Bsph_p032"/>
</dbReference>
<sequence length="47" mass="5627">MKVHIQDKHIVEDLIFEVHNQIASDTKIKKIYEQYLMTVDIRDVSLK</sequence>
<evidence type="ECO:0000313" key="1">
    <source>
        <dbReference type="EMBL" id="ACA42262.1"/>
    </source>
</evidence>
<organism evidence="1 2">
    <name type="scientific">Lysinibacillus sphaericus (strain C3-41)</name>
    <dbReference type="NCBI Taxonomy" id="444177"/>
    <lineage>
        <taxon>Bacteria</taxon>
        <taxon>Bacillati</taxon>
        <taxon>Bacillota</taxon>
        <taxon>Bacilli</taxon>
        <taxon>Bacillales</taxon>
        <taxon>Bacillaceae</taxon>
        <taxon>Lysinibacillus</taxon>
    </lineage>
</organism>
<name>B1I0A3_LYSSC</name>
<reference evidence="1 2" key="1">
    <citation type="journal article" date="2008" name="J. Bacteriol.">
        <title>Complete genome sequence of the mosquitocidal bacterium Bacillus sphaericus C3-41 and comparison with those of closely related Bacillus species.</title>
        <authorList>
            <person name="Hu X."/>
            <person name="Fan W."/>
            <person name="Han B."/>
            <person name="Liu H."/>
            <person name="Zheng D."/>
            <person name="Li Q."/>
            <person name="Dong W."/>
            <person name="Yan J."/>
            <person name="Gao M."/>
            <person name="Berry C."/>
            <person name="Yuan Z."/>
        </authorList>
    </citation>
    <scope>NUCLEOTIDE SEQUENCE [LARGE SCALE GENOMIC DNA]</scope>
    <source>
        <strain evidence="1 2">C3-41</strain>
        <plasmid evidence="1 2">pBsph</plasmid>
    </source>
</reference>
<gene>
    <name evidence="1" type="ordered locus">Bsph_p032</name>
</gene>
<dbReference type="HOGENOM" id="CLU_3169917_0_0_9"/>
<proteinExistence type="predicted"/>
<evidence type="ECO:0000313" key="2">
    <source>
        <dbReference type="Proteomes" id="UP000002164"/>
    </source>
</evidence>
<geneLocation type="plasmid" evidence="1 2">
    <name>pBsph</name>
</geneLocation>